<evidence type="ECO:0000313" key="1">
    <source>
        <dbReference type="EMBL" id="MCI4382544.1"/>
    </source>
</evidence>
<evidence type="ECO:0000313" key="2">
    <source>
        <dbReference type="Proteomes" id="UP000829447"/>
    </source>
</evidence>
<sequence>MLINGPFILEQLVSKTEQLENMINATFTIVTTGFIQISAPRRIGYHKFANITCTTPVELENVKWYLQKGAQKQTVTYGTEANVSQDSRRSMVLVNPTSEVWKGNFICDYTSIQSSNIIHRASVYMDVALLPQIFITSNPQFPDCKTPTLVTVEIMCIIDNSTETYSVTWWPGDFQLQKTTSVGYTTTYRIKISIDCTKKQDEYNVACTFTNRENDTRNATLKIPIIYDNSVVCKQDDVWPQAKANFSAKLQCNPNEIGFKSRECTKTGEWGTINSQCVNTDIWTLLTEAQNLQKGCGLVKENANNLFSNLKTKSENEIINTFPNINVSVNILDTLHNASEIQNSTFNESLLTDFVKTSSNLLNDSLLTNWYEHDKKPNNQTYSLAVKYLSAIEGVVNRIETTMDELHKEENVQLLICNTSVETCSTTFNITFPDEKEKIKTVYQTRIKNLPDLLPQFKDNDPSEFILSVTAESVRRILIEFPTKRLPNHPILCLHFNFTTSNWSTEGCSWGGVHKPNLCECNHLSAFTSLMSKKAVELMYMTEITKTGLVFSICSLVLCLAIEFVVWNTVVKSNISHFRHTVLVNITLCLLVAHCSFLAASSPGSFANQWCLALTVMKHFCFLAVFFWMLCMSMGLLHQMIFVFVQLRKKVYLGLCFSLGYICPLLIVICAIITYGNGAVDSYYVNETCWLKYESVLVGSIHTFVIPVGVIVLVNMFTMVVVISRILKPTLSEGKTHDEKEIVRSVIRTVVLLTPTLGITWIFGFFVLMLDLTMAPLAQIVNYGFTFFNSFQVSINHPILHYLLF</sequence>
<reference evidence="1 2" key="1">
    <citation type="journal article" date="2022" name="bioRxiv">
        <title>An ancient truncated duplication of the anti-Mullerian hormone receptor type 2 gene is a potential conserved master sex determinant in the Pangasiidae catfish family.</title>
        <authorList>
            <person name="Wen M."/>
            <person name="Pan Q."/>
            <person name="Jouanno E."/>
            <person name="Montfort J."/>
            <person name="Zahm M."/>
            <person name="Cabau C."/>
            <person name="Klopp C."/>
            <person name="Iampietro C."/>
            <person name="Roques C."/>
            <person name="Bouchez O."/>
            <person name="Castinel A."/>
            <person name="Donnadieu C."/>
            <person name="Parrinello H."/>
            <person name="Poncet C."/>
            <person name="Belmonte E."/>
            <person name="Gautier V."/>
            <person name="Avarre J.-C."/>
            <person name="Dugue R."/>
            <person name="Gustiano R."/>
            <person name="Ha T.T.T."/>
            <person name="Campet M."/>
            <person name="Sriphairoj K."/>
            <person name="Ribolli J."/>
            <person name="de Almeida F.L."/>
            <person name="Desvignes T."/>
            <person name="Postlethwait J.H."/>
            <person name="Bucao C.F."/>
            <person name="Robinson-Rechavi M."/>
            <person name="Bobe J."/>
            <person name="Herpin A."/>
            <person name="Guiguen Y."/>
        </authorList>
    </citation>
    <scope>NUCLEOTIDE SEQUENCE [LARGE SCALE GENOMIC DNA]</scope>
    <source>
        <strain evidence="1">YG-Dec2019</strain>
    </source>
</reference>
<organism evidence="1 2">
    <name type="scientific">Pangasianodon gigas</name>
    <name type="common">Mekong giant catfish</name>
    <name type="synonym">Pangasius gigas</name>
    <dbReference type="NCBI Taxonomy" id="30993"/>
    <lineage>
        <taxon>Eukaryota</taxon>
        <taxon>Metazoa</taxon>
        <taxon>Chordata</taxon>
        <taxon>Craniata</taxon>
        <taxon>Vertebrata</taxon>
        <taxon>Euteleostomi</taxon>
        <taxon>Actinopterygii</taxon>
        <taxon>Neopterygii</taxon>
        <taxon>Teleostei</taxon>
        <taxon>Ostariophysi</taxon>
        <taxon>Siluriformes</taxon>
        <taxon>Pangasiidae</taxon>
        <taxon>Pangasianodon</taxon>
    </lineage>
</organism>
<proteinExistence type="predicted"/>
<dbReference type="EMBL" id="CM040463">
    <property type="protein sequence ID" value="MCI4382544.1"/>
    <property type="molecule type" value="Genomic_DNA"/>
</dbReference>
<accession>A0ACC5WU21</accession>
<keyword evidence="2" id="KW-1185">Reference proteome</keyword>
<comment type="caution">
    <text evidence="1">The sequence shown here is derived from an EMBL/GenBank/DDBJ whole genome shotgun (WGS) entry which is preliminary data.</text>
</comment>
<dbReference type="Proteomes" id="UP000829447">
    <property type="component" value="Linkage Group LG10"/>
</dbReference>
<name>A0ACC5WU21_PANGG</name>
<protein>
    <submittedName>
        <fullName evidence="1">Uncharacterized protein</fullName>
    </submittedName>
</protein>
<gene>
    <name evidence="1" type="ORF">PGIGA_G00016330</name>
</gene>